<organism evidence="1 2">
    <name type="scientific">Eumeta variegata</name>
    <name type="common">Bagworm moth</name>
    <name type="synonym">Eumeta japonica</name>
    <dbReference type="NCBI Taxonomy" id="151549"/>
    <lineage>
        <taxon>Eukaryota</taxon>
        <taxon>Metazoa</taxon>
        <taxon>Ecdysozoa</taxon>
        <taxon>Arthropoda</taxon>
        <taxon>Hexapoda</taxon>
        <taxon>Insecta</taxon>
        <taxon>Pterygota</taxon>
        <taxon>Neoptera</taxon>
        <taxon>Endopterygota</taxon>
        <taxon>Lepidoptera</taxon>
        <taxon>Glossata</taxon>
        <taxon>Ditrysia</taxon>
        <taxon>Tineoidea</taxon>
        <taxon>Psychidae</taxon>
        <taxon>Oiketicinae</taxon>
        <taxon>Eumeta</taxon>
    </lineage>
</organism>
<gene>
    <name evidence="1" type="ORF">EVAR_50606_1</name>
</gene>
<dbReference type="Proteomes" id="UP000299102">
    <property type="component" value="Unassembled WGS sequence"/>
</dbReference>
<reference evidence="1 2" key="1">
    <citation type="journal article" date="2019" name="Commun. Biol.">
        <title>The bagworm genome reveals a unique fibroin gene that provides high tensile strength.</title>
        <authorList>
            <person name="Kono N."/>
            <person name="Nakamura H."/>
            <person name="Ohtoshi R."/>
            <person name="Tomita M."/>
            <person name="Numata K."/>
            <person name="Arakawa K."/>
        </authorList>
    </citation>
    <scope>NUCLEOTIDE SEQUENCE [LARGE SCALE GENOMIC DNA]</scope>
</reference>
<sequence length="97" mass="10800">MDTNFFFLDKSKFLPSRTSHTLVYDTKSMPTDRAVSTTLAEYLATTARAQIYDRASICTATRRPRAAGRLSRRAVVKPVAGPLHVPRPVTSKLIGYL</sequence>
<dbReference type="AlphaFoldDB" id="A0A4C1Y6M8"/>
<name>A0A4C1Y6M8_EUMVA</name>
<proteinExistence type="predicted"/>
<comment type="caution">
    <text evidence="1">The sequence shown here is derived from an EMBL/GenBank/DDBJ whole genome shotgun (WGS) entry which is preliminary data.</text>
</comment>
<accession>A0A4C1Y6M8</accession>
<evidence type="ECO:0000313" key="2">
    <source>
        <dbReference type="Proteomes" id="UP000299102"/>
    </source>
</evidence>
<evidence type="ECO:0000313" key="1">
    <source>
        <dbReference type="EMBL" id="GBP71546.1"/>
    </source>
</evidence>
<keyword evidence="2" id="KW-1185">Reference proteome</keyword>
<dbReference type="EMBL" id="BGZK01001112">
    <property type="protein sequence ID" value="GBP71546.1"/>
    <property type="molecule type" value="Genomic_DNA"/>
</dbReference>
<protein>
    <submittedName>
        <fullName evidence="1">Uncharacterized protein</fullName>
    </submittedName>
</protein>